<keyword evidence="6" id="KW-0812">Transmembrane</keyword>
<feature type="chain" id="PRO_5009296630" description="Gram-positive cocci surface proteins LPxTG domain-containing protein" evidence="7">
    <location>
        <begin position="36"/>
        <end position="539"/>
    </location>
</feature>
<evidence type="ECO:0000256" key="4">
    <source>
        <dbReference type="ARBA" id="ARBA00023088"/>
    </source>
</evidence>
<evidence type="ECO:0000313" key="9">
    <source>
        <dbReference type="EMBL" id="SEG93672.1"/>
    </source>
</evidence>
<evidence type="ECO:0000256" key="5">
    <source>
        <dbReference type="SAM" id="MobiDB-lite"/>
    </source>
</evidence>
<feature type="transmembrane region" description="Helical" evidence="6">
    <location>
        <begin position="509"/>
        <end position="529"/>
    </location>
</feature>
<evidence type="ECO:0000259" key="8">
    <source>
        <dbReference type="PROSITE" id="PS50847"/>
    </source>
</evidence>
<keyword evidence="6" id="KW-0472">Membrane</keyword>
<accession>A0A1H6E7I0</accession>
<gene>
    <name evidence="9" type="ORF">SAMN05216223_12847</name>
</gene>
<feature type="compositionally biased region" description="Gly residues" evidence="5">
    <location>
        <begin position="464"/>
        <end position="474"/>
    </location>
</feature>
<dbReference type="EMBL" id="FNVU01000028">
    <property type="protein sequence ID" value="SEG93672.1"/>
    <property type="molecule type" value="Genomic_DNA"/>
</dbReference>
<dbReference type="Proteomes" id="UP000236754">
    <property type="component" value="Unassembled WGS sequence"/>
</dbReference>
<proteinExistence type="predicted"/>
<name>A0A1H6E7I0_9ACTN</name>
<feature type="signal peptide" evidence="7">
    <location>
        <begin position="1"/>
        <end position="35"/>
    </location>
</feature>
<dbReference type="AlphaFoldDB" id="A0A1H6E7I0"/>
<dbReference type="RefSeq" id="WP_103890614.1">
    <property type="nucleotide sequence ID" value="NZ_FNVU01000028.1"/>
</dbReference>
<feature type="region of interest" description="Disordered" evidence="5">
    <location>
        <begin position="273"/>
        <end position="326"/>
    </location>
</feature>
<keyword evidence="3 7" id="KW-0732">Signal</keyword>
<feature type="domain" description="Gram-positive cocci surface proteins LPxTG" evidence="8">
    <location>
        <begin position="500"/>
        <end position="539"/>
    </location>
</feature>
<dbReference type="OrthoDB" id="3967140at2"/>
<evidence type="ECO:0000256" key="1">
    <source>
        <dbReference type="ARBA" id="ARBA00022512"/>
    </source>
</evidence>
<dbReference type="InterPro" id="IPR019931">
    <property type="entry name" value="LPXTG_anchor"/>
</dbReference>
<keyword evidence="10" id="KW-1185">Reference proteome</keyword>
<keyword evidence="1" id="KW-0134">Cell wall</keyword>
<dbReference type="PROSITE" id="PS50847">
    <property type="entry name" value="GRAM_POS_ANCHORING"/>
    <property type="match status" value="1"/>
</dbReference>
<feature type="compositionally biased region" description="Low complexity" evidence="5">
    <location>
        <begin position="452"/>
        <end position="463"/>
    </location>
</feature>
<keyword evidence="6" id="KW-1133">Transmembrane helix</keyword>
<evidence type="ECO:0000313" key="10">
    <source>
        <dbReference type="Proteomes" id="UP000236754"/>
    </source>
</evidence>
<evidence type="ECO:0000256" key="3">
    <source>
        <dbReference type="ARBA" id="ARBA00022729"/>
    </source>
</evidence>
<organism evidence="9 10">
    <name type="scientific">Actinacidiphila yanglinensis</name>
    <dbReference type="NCBI Taxonomy" id="310779"/>
    <lineage>
        <taxon>Bacteria</taxon>
        <taxon>Bacillati</taxon>
        <taxon>Actinomycetota</taxon>
        <taxon>Actinomycetes</taxon>
        <taxon>Kitasatosporales</taxon>
        <taxon>Streptomycetaceae</taxon>
        <taxon>Actinacidiphila</taxon>
    </lineage>
</organism>
<keyword evidence="4" id="KW-0572">Peptidoglycan-anchor</keyword>
<evidence type="ECO:0000256" key="6">
    <source>
        <dbReference type="SAM" id="Phobius"/>
    </source>
</evidence>
<keyword evidence="2" id="KW-0964">Secreted</keyword>
<evidence type="ECO:0000256" key="7">
    <source>
        <dbReference type="SAM" id="SignalP"/>
    </source>
</evidence>
<protein>
    <recommendedName>
        <fullName evidence="8">Gram-positive cocci surface proteins LPxTG domain-containing protein</fullName>
    </recommendedName>
</protein>
<reference evidence="9 10" key="1">
    <citation type="submission" date="2016-10" db="EMBL/GenBank/DDBJ databases">
        <authorList>
            <person name="de Groot N.N."/>
        </authorList>
    </citation>
    <scope>NUCLEOTIDE SEQUENCE [LARGE SCALE GENOMIC DNA]</scope>
    <source>
        <strain evidence="9 10">CGMCC 4.2023</strain>
    </source>
</reference>
<evidence type="ECO:0000256" key="2">
    <source>
        <dbReference type="ARBA" id="ARBA00022525"/>
    </source>
</evidence>
<feature type="region of interest" description="Disordered" evidence="5">
    <location>
        <begin position="442"/>
        <end position="500"/>
    </location>
</feature>
<sequence>MPLRTLLTRRRPAAALTACAVALLGAVAVEPSARAATQPTLPLVAVSTDVGLPQPATPDDPPQISWSLAAPGDGTAVTDVDVTLDVSGISSFADDGGQCRNDVCEWKTAALGVGGTGGLVELNAKAGVPLGTTGTAVLSGTAQGAALTPVTVKVTVGRVGLVVNDLPPVGHATPGSTLDAGVTVANTGQLPSDGVDLRLTTTEGLGFAQHFSNCVYSRQTIDNGYPSLTDDALCHIATIVQPGGKYRLSGRIGIDVTPRALWDLVRYTAVPGSGSAPTGDGSGPVLSLVPDGAAPTGGEDSADWTVDTDNTADLAAGGDTARGRPGDRVVVTASMRSDGPATVDVETSDNQLGVMVDIPHGTTAVKVPGACNPWATDGPGRPALGAPRYICAVQRPFEANQVVRLPFTLRIDAGAPALATGSVKATTVYDLGLPFDPDHANDTAPLTVHVQGGATTPTPSPSAGGAGVGDGSGGNRPSAQAGTGHTPGTDAHATGGDGSLATTGNTGTWILTWTGAAALAFGGAAFALARSRRTRRTGN</sequence>